<dbReference type="SUPFAM" id="SSF53597">
    <property type="entry name" value="Dihydrofolate reductase-like"/>
    <property type="match status" value="1"/>
</dbReference>
<comment type="catalytic activity">
    <reaction evidence="12">
        <text>5-amino-6-(5-phospho-D-ribitylamino)uracil + NADP(+) = 5-amino-6-(5-phospho-D-ribosylamino)uracil + NADPH + H(+)</text>
        <dbReference type="Rhea" id="RHEA:17845"/>
        <dbReference type="ChEBI" id="CHEBI:15378"/>
        <dbReference type="ChEBI" id="CHEBI:57783"/>
        <dbReference type="ChEBI" id="CHEBI:58349"/>
        <dbReference type="ChEBI" id="CHEBI:58421"/>
        <dbReference type="ChEBI" id="CHEBI:58453"/>
        <dbReference type="EC" id="1.1.1.193"/>
    </reaction>
</comment>
<dbReference type="InterPro" id="IPR016193">
    <property type="entry name" value="Cytidine_deaminase-like"/>
</dbReference>
<keyword evidence="15" id="KW-1185">Reference proteome</keyword>
<dbReference type="CDD" id="cd01284">
    <property type="entry name" value="Riboflavin_deaminase-reductase"/>
    <property type="match status" value="1"/>
</dbReference>
<reference evidence="15" key="1">
    <citation type="journal article" date="2019" name="Int. J. Syst. Evol. Microbiol.">
        <title>The Global Catalogue of Microorganisms (GCM) 10K type strain sequencing project: providing services to taxonomists for standard genome sequencing and annotation.</title>
        <authorList>
            <consortium name="The Broad Institute Genomics Platform"/>
            <consortium name="The Broad Institute Genome Sequencing Center for Infectious Disease"/>
            <person name="Wu L."/>
            <person name="Ma J."/>
        </authorList>
    </citation>
    <scope>NUCLEOTIDE SEQUENCE [LARGE SCALE GENOMIC DNA]</scope>
    <source>
        <strain evidence="15">NBRC 100033</strain>
    </source>
</reference>
<evidence type="ECO:0000256" key="3">
    <source>
        <dbReference type="ARBA" id="ARBA00004910"/>
    </source>
</evidence>
<evidence type="ECO:0000313" key="15">
    <source>
        <dbReference type="Proteomes" id="UP001156682"/>
    </source>
</evidence>
<evidence type="ECO:0000256" key="6">
    <source>
        <dbReference type="ARBA" id="ARBA00022619"/>
    </source>
</evidence>
<evidence type="ECO:0000259" key="13">
    <source>
        <dbReference type="PROSITE" id="PS51747"/>
    </source>
</evidence>
<dbReference type="InterPro" id="IPR002125">
    <property type="entry name" value="CMP_dCMP_dom"/>
</dbReference>
<dbReference type="EC" id="1.1.1.193" evidence="12"/>
<keyword evidence="10 12" id="KW-0560">Oxidoreductase</keyword>
<evidence type="ECO:0000256" key="10">
    <source>
        <dbReference type="ARBA" id="ARBA00023002"/>
    </source>
</evidence>
<comment type="pathway">
    <text evidence="3 12">Cofactor biosynthesis; riboflavin biosynthesis; 5-amino-6-(D-ribitylamino)uracil from GTP: step 3/4.</text>
</comment>
<comment type="function">
    <text evidence="1 12">Converts 2,5-diamino-6-(ribosylamino)-4(3h)-pyrimidinone 5'-phosphate into 5-amino-6-(ribosylamino)-2,4(1h,3h)-pyrimidinedione 5'-phosphate.</text>
</comment>
<dbReference type="InterPro" id="IPR011549">
    <property type="entry name" value="RibD_C"/>
</dbReference>
<evidence type="ECO:0000256" key="5">
    <source>
        <dbReference type="ARBA" id="ARBA00007417"/>
    </source>
</evidence>
<dbReference type="NCBIfam" id="TIGR00326">
    <property type="entry name" value="eubact_ribD"/>
    <property type="match status" value="1"/>
</dbReference>
<dbReference type="PIRSF" id="PIRSF006769">
    <property type="entry name" value="RibD"/>
    <property type="match status" value="1"/>
</dbReference>
<dbReference type="PROSITE" id="PS51747">
    <property type="entry name" value="CYT_DCMP_DEAMINASES_2"/>
    <property type="match status" value="1"/>
</dbReference>
<dbReference type="InterPro" id="IPR024072">
    <property type="entry name" value="DHFR-like_dom_sf"/>
</dbReference>
<dbReference type="Proteomes" id="UP001156682">
    <property type="component" value="Unassembled WGS sequence"/>
</dbReference>
<name>A0ABQ5ZTP1_9GAMM</name>
<evidence type="ECO:0000256" key="8">
    <source>
        <dbReference type="ARBA" id="ARBA00022833"/>
    </source>
</evidence>
<keyword evidence="7 12" id="KW-0479">Metal-binding</keyword>
<comment type="pathway">
    <text evidence="2 12">Cofactor biosynthesis; riboflavin biosynthesis; 5-amino-6-(D-ribitylamino)uracil from GTP: step 2/4.</text>
</comment>
<evidence type="ECO:0000313" key="14">
    <source>
        <dbReference type="EMBL" id="GLR63349.1"/>
    </source>
</evidence>
<dbReference type="InterPro" id="IPR050765">
    <property type="entry name" value="Riboflavin_Biosynth_HTPR"/>
</dbReference>
<keyword evidence="6 12" id="KW-0686">Riboflavin biosynthesis</keyword>
<evidence type="ECO:0000256" key="2">
    <source>
        <dbReference type="ARBA" id="ARBA00004882"/>
    </source>
</evidence>
<evidence type="ECO:0000256" key="4">
    <source>
        <dbReference type="ARBA" id="ARBA00005259"/>
    </source>
</evidence>
<comment type="similarity">
    <text evidence="4 12">In the N-terminal section; belongs to the cytidine and deoxycytidylate deaminase family.</text>
</comment>
<protein>
    <recommendedName>
        <fullName evidence="12">Riboflavin biosynthesis protein RibD</fullName>
    </recommendedName>
    <domain>
        <recommendedName>
            <fullName evidence="12">Diaminohydroxyphosphoribosylaminopyrimidine deaminase</fullName>
            <shortName evidence="12">DRAP deaminase</shortName>
            <ecNumber evidence="12">3.5.4.26</ecNumber>
        </recommendedName>
        <alternativeName>
            <fullName evidence="12">Riboflavin-specific deaminase</fullName>
        </alternativeName>
    </domain>
    <domain>
        <recommendedName>
            <fullName evidence="12">5-amino-6-(5-phosphoribosylamino)uracil reductase</fullName>
            <ecNumber evidence="12">1.1.1.193</ecNumber>
        </recommendedName>
        <alternativeName>
            <fullName evidence="12">HTP reductase</fullName>
        </alternativeName>
    </domain>
</protein>
<dbReference type="Pfam" id="PF01872">
    <property type="entry name" value="RibD_C"/>
    <property type="match status" value="1"/>
</dbReference>
<dbReference type="Pfam" id="PF00383">
    <property type="entry name" value="dCMP_cyt_deam_1"/>
    <property type="match status" value="1"/>
</dbReference>
<keyword evidence="12" id="KW-0378">Hydrolase</keyword>
<organism evidence="14 15">
    <name type="scientific">Marinospirillum insulare</name>
    <dbReference type="NCBI Taxonomy" id="217169"/>
    <lineage>
        <taxon>Bacteria</taxon>
        <taxon>Pseudomonadati</taxon>
        <taxon>Pseudomonadota</taxon>
        <taxon>Gammaproteobacteria</taxon>
        <taxon>Oceanospirillales</taxon>
        <taxon>Oceanospirillaceae</taxon>
        <taxon>Marinospirillum</taxon>
    </lineage>
</organism>
<sequence length="378" mass="40187">MTLPATSSSAAEHMARAIQLAKQGWYTTRTNPRVGCVLVNAGQRVGEGAHLKPGEPHAEIHALNQAGALAKGADAYVTLEPCSHQGKTPPCADALIQAGVKRVFVAQLDANPLVAGQGIKKLQAAGIKVVQGLLEDDAKNLNLGFNQRMLTGMPRVTVKLAMSIDGRTAMASGESQWITGPEARADVQKLRAASCAIITGVDSVLIDDSRLTVRTAEFTSLYGFQQPLRVITDSRLRIELNQSILQQEGQTLLATSQTAATANPQKIEALKAKGVEVLIAPLLNNFLDLTQLLKLLADKGCNQILVEAGASLAGAFIQANLVQELQLYIAPLLLGDAAKGLVSLPNLTQLAAAPHWQVNDLRAVGKDWRFLLKPLASS</sequence>
<keyword evidence="8 12" id="KW-0862">Zinc</keyword>
<dbReference type="PANTHER" id="PTHR38011:SF7">
    <property type="entry name" value="2,5-DIAMINO-6-RIBOSYLAMINO-4(3H)-PYRIMIDINONE 5'-PHOSPHATE REDUCTASE"/>
    <property type="match status" value="1"/>
</dbReference>
<dbReference type="RefSeq" id="WP_245597855.1">
    <property type="nucleotide sequence ID" value="NZ_BSOR01000015.1"/>
</dbReference>
<comment type="caution">
    <text evidence="14">The sequence shown here is derived from an EMBL/GenBank/DDBJ whole genome shotgun (WGS) entry which is preliminary data.</text>
</comment>
<accession>A0ABQ5ZTP1</accession>
<dbReference type="EC" id="3.5.4.26" evidence="12"/>
<evidence type="ECO:0000256" key="7">
    <source>
        <dbReference type="ARBA" id="ARBA00022723"/>
    </source>
</evidence>
<feature type="domain" description="CMP/dCMP-type deaminase" evidence="13">
    <location>
        <begin position="8"/>
        <end position="130"/>
    </location>
</feature>
<evidence type="ECO:0000256" key="11">
    <source>
        <dbReference type="ARBA" id="ARBA00023268"/>
    </source>
</evidence>
<dbReference type="Gene3D" id="3.40.140.10">
    <property type="entry name" value="Cytidine Deaminase, domain 2"/>
    <property type="match status" value="1"/>
</dbReference>
<evidence type="ECO:0000256" key="12">
    <source>
        <dbReference type="PIRNR" id="PIRNR006769"/>
    </source>
</evidence>
<dbReference type="SUPFAM" id="SSF53927">
    <property type="entry name" value="Cytidine deaminase-like"/>
    <property type="match status" value="1"/>
</dbReference>
<dbReference type="InterPro" id="IPR004794">
    <property type="entry name" value="Eubact_RibD"/>
</dbReference>
<dbReference type="PANTHER" id="PTHR38011">
    <property type="entry name" value="DIHYDROFOLATE REDUCTASE FAMILY PROTEIN (AFU_ORTHOLOGUE AFUA_8G06820)"/>
    <property type="match status" value="1"/>
</dbReference>
<proteinExistence type="inferred from homology"/>
<dbReference type="Gene3D" id="3.40.430.10">
    <property type="entry name" value="Dihydrofolate Reductase, subunit A"/>
    <property type="match status" value="1"/>
</dbReference>
<gene>
    <name evidence="14" type="primary">ribD</name>
    <name evidence="14" type="ORF">GCM10007878_07840</name>
</gene>
<comment type="similarity">
    <text evidence="5 12">In the C-terminal section; belongs to the HTP reductase family.</text>
</comment>
<comment type="catalytic activity">
    <reaction evidence="12">
        <text>2,5-diamino-6-hydroxy-4-(5-phosphoribosylamino)-pyrimidine + H2O + H(+) = 5-amino-6-(5-phospho-D-ribosylamino)uracil + NH4(+)</text>
        <dbReference type="Rhea" id="RHEA:21868"/>
        <dbReference type="ChEBI" id="CHEBI:15377"/>
        <dbReference type="ChEBI" id="CHEBI:15378"/>
        <dbReference type="ChEBI" id="CHEBI:28938"/>
        <dbReference type="ChEBI" id="CHEBI:58453"/>
        <dbReference type="ChEBI" id="CHEBI:58614"/>
        <dbReference type="EC" id="3.5.4.26"/>
    </reaction>
</comment>
<evidence type="ECO:0000256" key="9">
    <source>
        <dbReference type="ARBA" id="ARBA00022857"/>
    </source>
</evidence>
<comment type="cofactor">
    <cofactor evidence="12">
        <name>Zn(2+)</name>
        <dbReference type="ChEBI" id="CHEBI:29105"/>
    </cofactor>
    <text evidence="12">Binds 1 zinc ion.</text>
</comment>
<evidence type="ECO:0000256" key="1">
    <source>
        <dbReference type="ARBA" id="ARBA00002151"/>
    </source>
</evidence>
<dbReference type="EMBL" id="BSOR01000015">
    <property type="protein sequence ID" value="GLR63349.1"/>
    <property type="molecule type" value="Genomic_DNA"/>
</dbReference>
<dbReference type="NCBIfam" id="TIGR00227">
    <property type="entry name" value="ribD_Cterm"/>
    <property type="match status" value="1"/>
</dbReference>
<keyword evidence="11" id="KW-0511">Multifunctional enzyme</keyword>
<dbReference type="InterPro" id="IPR002734">
    <property type="entry name" value="RibDG_C"/>
</dbReference>
<dbReference type="PROSITE" id="PS00903">
    <property type="entry name" value="CYT_DCMP_DEAMINASES_1"/>
    <property type="match status" value="1"/>
</dbReference>
<dbReference type="InterPro" id="IPR016192">
    <property type="entry name" value="APOBEC/CMP_deaminase_Zn-bd"/>
</dbReference>
<keyword evidence="9 12" id="KW-0521">NADP</keyword>